<accession>A0A811GI38</accession>
<evidence type="ECO:0000313" key="5">
    <source>
        <dbReference type="Proteomes" id="UP000489961"/>
    </source>
</evidence>
<keyword evidence="2" id="KW-0472">Membrane</keyword>
<dbReference type="PROSITE" id="PS51857">
    <property type="entry name" value="CSD_2"/>
    <property type="match status" value="1"/>
</dbReference>
<dbReference type="GO" id="GO:0003677">
    <property type="term" value="F:DNA binding"/>
    <property type="evidence" value="ECO:0007669"/>
    <property type="project" value="UniProtKB-KW"/>
</dbReference>
<dbReference type="Pfam" id="PF00313">
    <property type="entry name" value="CSD"/>
    <property type="match status" value="1"/>
</dbReference>
<feature type="transmembrane region" description="Helical" evidence="2">
    <location>
        <begin position="103"/>
        <end position="121"/>
    </location>
</feature>
<evidence type="ECO:0000256" key="1">
    <source>
        <dbReference type="SAM" id="Coils"/>
    </source>
</evidence>
<feature type="coiled-coil region" evidence="1">
    <location>
        <begin position="123"/>
        <end position="150"/>
    </location>
</feature>
<proteinExistence type="predicted"/>
<dbReference type="Pfam" id="PF05901">
    <property type="entry name" value="Excalibur"/>
    <property type="match status" value="1"/>
</dbReference>
<keyword evidence="1" id="KW-0175">Coiled coil</keyword>
<dbReference type="Proteomes" id="UP000489961">
    <property type="component" value="Unassembled WGS sequence"/>
</dbReference>
<dbReference type="RefSeq" id="WP_174560849.1">
    <property type="nucleotide sequence ID" value="NZ_CADDTS010000049.1"/>
</dbReference>
<dbReference type="SUPFAM" id="SSF50249">
    <property type="entry name" value="Nucleic acid-binding proteins"/>
    <property type="match status" value="1"/>
</dbReference>
<name>A0A811GI38_9GAMM</name>
<dbReference type="SMART" id="SM00357">
    <property type="entry name" value="CSP"/>
    <property type="match status" value="1"/>
</dbReference>
<sequence length="245" mass="28259">MFLEGKVKSYITDRGFGFIQVDGESKDLFFHIHDFPNKNFVPKIGERLKFLIVEDNGKLKADQIVRLDLKQSNFDDQANIATHFHIQQNASPRFNKNGRKGHIFSILGLIVIAVLAVKVYGKYQDYRQARQQKTEQLMQQQAKIVTQQRQALGDLPDHIISEQGKRNLEDHIYLTNKPRSEKVSASIDQQNAVQHQQASQFKCDGRTHCSQMRSYDEAVFFLRNCPNTEMDGDNDGEPCERQFGR</sequence>
<organism evidence="4 5">
    <name type="scientific">Acinetobacter bouvetii</name>
    <dbReference type="NCBI Taxonomy" id="202951"/>
    <lineage>
        <taxon>Bacteria</taxon>
        <taxon>Pseudomonadati</taxon>
        <taxon>Pseudomonadota</taxon>
        <taxon>Gammaproteobacteria</taxon>
        <taxon>Moraxellales</taxon>
        <taxon>Moraxellaceae</taxon>
        <taxon>Acinetobacter</taxon>
    </lineage>
</organism>
<dbReference type="EMBL" id="CADDTS010000049">
    <property type="protein sequence ID" value="CAB1222601.1"/>
    <property type="molecule type" value="Genomic_DNA"/>
</dbReference>
<evidence type="ECO:0000259" key="3">
    <source>
        <dbReference type="PROSITE" id="PS51857"/>
    </source>
</evidence>
<evidence type="ECO:0000256" key="2">
    <source>
        <dbReference type="SAM" id="Phobius"/>
    </source>
</evidence>
<comment type="caution">
    <text evidence="4">The sequence shown here is derived from an EMBL/GenBank/DDBJ whole genome shotgun (WGS) entry which is preliminary data.</text>
</comment>
<keyword evidence="2" id="KW-0812">Transmembrane</keyword>
<reference evidence="4 5" key="1">
    <citation type="submission" date="2020-02" db="EMBL/GenBank/DDBJ databases">
        <authorList>
            <person name="Chaudhuri R."/>
        </authorList>
    </citation>
    <scope>NUCLEOTIDE SEQUENCE [LARGE SCALE GENOMIC DNA]</scope>
    <source>
        <strain evidence="4">SFB21</strain>
    </source>
</reference>
<dbReference type="InterPro" id="IPR011129">
    <property type="entry name" value="CSD"/>
</dbReference>
<gene>
    <name evidence="4" type="ORF">SFB21_3164</name>
</gene>
<keyword evidence="4" id="KW-0238">DNA-binding</keyword>
<keyword evidence="2" id="KW-1133">Transmembrane helix</keyword>
<dbReference type="InterPro" id="IPR002059">
    <property type="entry name" value="CSP_DNA-bd"/>
</dbReference>
<dbReference type="CDD" id="cd04458">
    <property type="entry name" value="CSP_CDS"/>
    <property type="match status" value="1"/>
</dbReference>
<dbReference type="InterPro" id="IPR012340">
    <property type="entry name" value="NA-bd_OB-fold"/>
</dbReference>
<evidence type="ECO:0000313" key="4">
    <source>
        <dbReference type="EMBL" id="CAB1222601.1"/>
    </source>
</evidence>
<dbReference type="Gene3D" id="2.40.50.140">
    <property type="entry name" value="Nucleic acid-binding proteins"/>
    <property type="match status" value="1"/>
</dbReference>
<dbReference type="GO" id="GO:0005829">
    <property type="term" value="C:cytosol"/>
    <property type="evidence" value="ECO:0007669"/>
    <property type="project" value="UniProtKB-ARBA"/>
</dbReference>
<protein>
    <submittedName>
        <fullName evidence="4">'Cold-shock' DNA-binding domain protein</fullName>
    </submittedName>
</protein>
<dbReference type="InterPro" id="IPR008613">
    <property type="entry name" value="Excalibur_Ca-bd_domain"/>
</dbReference>
<feature type="domain" description="CSD" evidence="3">
    <location>
        <begin position="2"/>
        <end position="66"/>
    </location>
</feature>
<dbReference type="AlphaFoldDB" id="A0A811GI38"/>